<evidence type="ECO:0000313" key="3">
    <source>
        <dbReference type="Proteomes" id="UP001176961"/>
    </source>
</evidence>
<protein>
    <submittedName>
        <fullName evidence="2">Uncharacterized protein</fullName>
    </submittedName>
</protein>
<reference evidence="2" key="1">
    <citation type="submission" date="2023-07" db="EMBL/GenBank/DDBJ databases">
        <authorList>
            <consortium name="CYATHOMIX"/>
        </authorList>
    </citation>
    <scope>NUCLEOTIDE SEQUENCE</scope>
    <source>
        <strain evidence="2">N/A</strain>
    </source>
</reference>
<evidence type="ECO:0000313" key="2">
    <source>
        <dbReference type="EMBL" id="CAJ0591820.1"/>
    </source>
</evidence>
<sequence>MCDIGDDGERIPLRLLPWNKVTGLSFDRKKLTIVGADTTKCASMRRPKAKPGICWNCVQPCIRHCCFSRTKIIKSLLFRSYSTRKALIESRLRQIPPQLRESMKQRLLENDSLRSSGDRGQRSVSSKQRVRIKLDSNLNLKIEKMTSVKSVPLVSPAKQVTHVTILTKDIHHQRDQIQAIITSRISTTPSILPMSSDLVILEAYGIPYQGELQYSSSGGSRSDSVQHSNEMLPESMLHSYHCDQGCAHSDDADSTLRSCLPQQSSISLHDLRTADVYRMKPPPGYIDERNISSDNESNLITAPALRWCAADQQIQRLGASGQARSEPTIDSDESFQLPLKHFSGPGGCA</sequence>
<feature type="region of interest" description="Disordered" evidence="1">
    <location>
        <begin position="320"/>
        <end position="349"/>
    </location>
</feature>
<name>A0AA36GKD2_CYLNA</name>
<feature type="region of interest" description="Disordered" evidence="1">
    <location>
        <begin position="108"/>
        <end position="128"/>
    </location>
</feature>
<organism evidence="2 3">
    <name type="scientific">Cylicocyclus nassatus</name>
    <name type="common">Nematode worm</name>
    <dbReference type="NCBI Taxonomy" id="53992"/>
    <lineage>
        <taxon>Eukaryota</taxon>
        <taxon>Metazoa</taxon>
        <taxon>Ecdysozoa</taxon>
        <taxon>Nematoda</taxon>
        <taxon>Chromadorea</taxon>
        <taxon>Rhabditida</taxon>
        <taxon>Rhabditina</taxon>
        <taxon>Rhabditomorpha</taxon>
        <taxon>Strongyloidea</taxon>
        <taxon>Strongylidae</taxon>
        <taxon>Cylicocyclus</taxon>
    </lineage>
</organism>
<gene>
    <name evidence="2" type="ORF">CYNAS_LOCUS3803</name>
</gene>
<feature type="compositionally biased region" description="Basic and acidic residues" evidence="1">
    <location>
        <begin position="108"/>
        <end position="121"/>
    </location>
</feature>
<comment type="caution">
    <text evidence="2">The sequence shown here is derived from an EMBL/GenBank/DDBJ whole genome shotgun (WGS) entry which is preliminary data.</text>
</comment>
<accession>A0AA36GKD2</accession>
<proteinExistence type="predicted"/>
<keyword evidence="3" id="KW-1185">Reference proteome</keyword>
<dbReference type="EMBL" id="CATQJL010000001">
    <property type="protein sequence ID" value="CAJ0591820.1"/>
    <property type="molecule type" value="Genomic_DNA"/>
</dbReference>
<dbReference type="Proteomes" id="UP001176961">
    <property type="component" value="Unassembled WGS sequence"/>
</dbReference>
<dbReference type="AlphaFoldDB" id="A0AA36GKD2"/>
<evidence type="ECO:0000256" key="1">
    <source>
        <dbReference type="SAM" id="MobiDB-lite"/>
    </source>
</evidence>